<keyword evidence="1 2" id="KW-0378">Hydrolase</keyword>
<evidence type="ECO:0000313" key="2">
    <source>
        <dbReference type="EMBL" id="QDU60671.1"/>
    </source>
</evidence>
<accession>A0A518B110</accession>
<proteinExistence type="predicted"/>
<dbReference type="PANTHER" id="PTHR31377:SF0">
    <property type="entry name" value="AGMATINE DEIMINASE-RELATED"/>
    <property type="match status" value="1"/>
</dbReference>
<name>A0A518B110_9BACT</name>
<dbReference type="Pfam" id="PF04371">
    <property type="entry name" value="PAD_porph"/>
    <property type="match status" value="1"/>
</dbReference>
<dbReference type="PANTHER" id="PTHR31377">
    <property type="entry name" value="AGMATINE DEIMINASE-RELATED"/>
    <property type="match status" value="1"/>
</dbReference>
<dbReference type="GO" id="GO:0004668">
    <property type="term" value="F:protein-arginine deiminase activity"/>
    <property type="evidence" value="ECO:0007669"/>
    <property type="project" value="InterPro"/>
</dbReference>
<organism evidence="2 3">
    <name type="scientific">Kolteria novifilia</name>
    <dbReference type="NCBI Taxonomy" id="2527975"/>
    <lineage>
        <taxon>Bacteria</taxon>
        <taxon>Pseudomonadati</taxon>
        <taxon>Planctomycetota</taxon>
        <taxon>Planctomycetia</taxon>
        <taxon>Kolteriales</taxon>
        <taxon>Kolteriaceae</taxon>
        <taxon>Kolteria</taxon>
    </lineage>
</organism>
<gene>
    <name evidence="2" type="primary">aguA</name>
    <name evidence="2" type="ORF">Pan216_15200</name>
</gene>
<dbReference type="EMBL" id="CP036279">
    <property type="protein sequence ID" value="QDU60671.1"/>
    <property type="molecule type" value="Genomic_DNA"/>
</dbReference>
<evidence type="ECO:0000313" key="3">
    <source>
        <dbReference type="Proteomes" id="UP000317093"/>
    </source>
</evidence>
<sequence>MNTHYRMPAEWEPQESIWMAWPHDRSTWPKSFDRVLETLAKLVATLSSGQEVHVAVASDTDATTCRRRAAEAGANSDNVYCHVLAFDDVWLRDTGPVFVERHDEGGVSRAAIGFTFNGWGGKFPHRHDEVLKHSIADIMKSPLVSPGIVLEGGTLETNGRGTLLTCQPSVIDFQRNPHLTRGDAEAIFAKYLGCTKVVWLERGLDGDDTDGHIDNLARFVAEDTIVAATQEDRHDVNFDVLKENLSQLRALRDEHGKPYRIVTLPMPKPVMEGWDRLPASYLNFLITNDRVIVPTFDQPSDTIAQERLAAVFPSREVIGIRANDLVQEAGAIHCLTQNVVKL</sequence>
<dbReference type="GO" id="GO:0047632">
    <property type="term" value="F:agmatine deiminase activity"/>
    <property type="evidence" value="ECO:0007669"/>
    <property type="project" value="UniProtKB-EC"/>
</dbReference>
<dbReference type="AlphaFoldDB" id="A0A518B110"/>
<evidence type="ECO:0000256" key="1">
    <source>
        <dbReference type="ARBA" id="ARBA00022801"/>
    </source>
</evidence>
<dbReference type="Gene3D" id="3.75.10.10">
    <property type="entry name" value="L-arginine/glycine Amidinotransferase, Chain A"/>
    <property type="match status" value="1"/>
</dbReference>
<dbReference type="Proteomes" id="UP000317093">
    <property type="component" value="Chromosome"/>
</dbReference>
<reference evidence="2 3" key="1">
    <citation type="submission" date="2019-02" db="EMBL/GenBank/DDBJ databases">
        <title>Deep-cultivation of Planctomycetes and their phenomic and genomic characterization uncovers novel biology.</title>
        <authorList>
            <person name="Wiegand S."/>
            <person name="Jogler M."/>
            <person name="Boedeker C."/>
            <person name="Pinto D."/>
            <person name="Vollmers J."/>
            <person name="Rivas-Marin E."/>
            <person name="Kohn T."/>
            <person name="Peeters S.H."/>
            <person name="Heuer A."/>
            <person name="Rast P."/>
            <person name="Oberbeckmann S."/>
            <person name="Bunk B."/>
            <person name="Jeske O."/>
            <person name="Meyerdierks A."/>
            <person name="Storesund J.E."/>
            <person name="Kallscheuer N."/>
            <person name="Luecker S."/>
            <person name="Lage O.M."/>
            <person name="Pohl T."/>
            <person name="Merkel B.J."/>
            <person name="Hornburger P."/>
            <person name="Mueller R.-W."/>
            <person name="Bruemmer F."/>
            <person name="Labrenz M."/>
            <person name="Spormann A.M."/>
            <person name="Op den Camp H."/>
            <person name="Overmann J."/>
            <person name="Amann R."/>
            <person name="Jetten M.S.M."/>
            <person name="Mascher T."/>
            <person name="Medema M.H."/>
            <person name="Devos D.P."/>
            <person name="Kaster A.-K."/>
            <person name="Ovreas L."/>
            <person name="Rohde M."/>
            <person name="Galperin M.Y."/>
            <person name="Jogler C."/>
        </authorList>
    </citation>
    <scope>NUCLEOTIDE SEQUENCE [LARGE SCALE GENOMIC DNA]</scope>
    <source>
        <strain evidence="2 3">Pan216</strain>
    </source>
</reference>
<dbReference type="GO" id="GO:0009446">
    <property type="term" value="P:putrescine biosynthetic process"/>
    <property type="evidence" value="ECO:0007669"/>
    <property type="project" value="InterPro"/>
</dbReference>
<dbReference type="KEGG" id="knv:Pan216_15200"/>
<dbReference type="InterPro" id="IPR007466">
    <property type="entry name" value="Peptidyl-Arg-deiminase_porph"/>
</dbReference>
<protein>
    <submittedName>
        <fullName evidence="2">Agmatine deiminase</fullName>
        <ecNumber evidence="2">3.5.3.12</ecNumber>
    </submittedName>
</protein>
<dbReference type="EC" id="3.5.3.12" evidence="2"/>
<dbReference type="SUPFAM" id="SSF55909">
    <property type="entry name" value="Pentein"/>
    <property type="match status" value="1"/>
</dbReference>
<keyword evidence="3" id="KW-1185">Reference proteome</keyword>